<dbReference type="EMBL" id="KL142372">
    <property type="protein sequence ID" value="KDR80086.1"/>
    <property type="molecule type" value="Genomic_DNA"/>
</dbReference>
<organism evidence="3 4">
    <name type="scientific">Galerina marginata (strain CBS 339.88)</name>
    <dbReference type="NCBI Taxonomy" id="685588"/>
    <lineage>
        <taxon>Eukaryota</taxon>
        <taxon>Fungi</taxon>
        <taxon>Dikarya</taxon>
        <taxon>Basidiomycota</taxon>
        <taxon>Agaricomycotina</taxon>
        <taxon>Agaricomycetes</taxon>
        <taxon>Agaricomycetidae</taxon>
        <taxon>Agaricales</taxon>
        <taxon>Agaricineae</taxon>
        <taxon>Strophariaceae</taxon>
        <taxon>Galerina</taxon>
    </lineage>
</organism>
<evidence type="ECO:0000256" key="1">
    <source>
        <dbReference type="SAM" id="MobiDB-lite"/>
    </source>
</evidence>
<dbReference type="OrthoDB" id="3265515at2759"/>
<gene>
    <name evidence="3" type="ORF">GALMADRAFT_44463</name>
</gene>
<dbReference type="STRING" id="685588.A0A067TAC4"/>
<evidence type="ECO:0000259" key="2">
    <source>
        <dbReference type="PROSITE" id="PS50879"/>
    </source>
</evidence>
<feature type="non-terminal residue" evidence="3">
    <location>
        <position position="1"/>
    </location>
</feature>
<dbReference type="Gene3D" id="3.30.420.10">
    <property type="entry name" value="Ribonuclease H-like superfamily/Ribonuclease H"/>
    <property type="match status" value="1"/>
</dbReference>
<protein>
    <recommendedName>
        <fullName evidence="2">RNase H type-1 domain-containing protein</fullName>
    </recommendedName>
</protein>
<keyword evidence="4" id="KW-1185">Reference proteome</keyword>
<evidence type="ECO:0000313" key="4">
    <source>
        <dbReference type="Proteomes" id="UP000027222"/>
    </source>
</evidence>
<feature type="domain" description="RNase H type-1" evidence="2">
    <location>
        <begin position="1"/>
        <end position="23"/>
    </location>
</feature>
<dbReference type="HOGENOM" id="CLU_164205_0_0_1"/>
<feature type="non-terminal residue" evidence="3">
    <location>
        <position position="80"/>
    </location>
</feature>
<reference evidence="4" key="1">
    <citation type="journal article" date="2014" name="Proc. Natl. Acad. Sci. U.S.A.">
        <title>Extensive sampling of basidiomycete genomes demonstrates inadequacy of the white-rot/brown-rot paradigm for wood decay fungi.</title>
        <authorList>
            <person name="Riley R."/>
            <person name="Salamov A.A."/>
            <person name="Brown D.W."/>
            <person name="Nagy L.G."/>
            <person name="Floudas D."/>
            <person name="Held B.W."/>
            <person name="Levasseur A."/>
            <person name="Lombard V."/>
            <person name="Morin E."/>
            <person name="Otillar R."/>
            <person name="Lindquist E.A."/>
            <person name="Sun H."/>
            <person name="LaButti K.M."/>
            <person name="Schmutz J."/>
            <person name="Jabbour D."/>
            <person name="Luo H."/>
            <person name="Baker S.E."/>
            <person name="Pisabarro A.G."/>
            <person name="Walton J.D."/>
            <person name="Blanchette R.A."/>
            <person name="Henrissat B."/>
            <person name="Martin F."/>
            <person name="Cullen D."/>
            <person name="Hibbett D.S."/>
            <person name="Grigoriev I.V."/>
        </authorList>
    </citation>
    <scope>NUCLEOTIDE SEQUENCE [LARGE SCALE GENOMIC DNA]</scope>
    <source>
        <strain evidence="4">CBS 339.88</strain>
    </source>
</reference>
<dbReference type="Proteomes" id="UP000027222">
    <property type="component" value="Unassembled WGS sequence"/>
</dbReference>
<sequence>WTPGHIEIEGNEEADREAKRAAQEGSSDQRDLPAPLRKKLPHSKSATRQNFVQKLKKAAKKEWATSPRFQRMEKFDKSLP</sequence>
<evidence type="ECO:0000313" key="3">
    <source>
        <dbReference type="EMBL" id="KDR80086.1"/>
    </source>
</evidence>
<feature type="compositionally biased region" description="Basic and acidic residues" evidence="1">
    <location>
        <begin position="16"/>
        <end position="31"/>
    </location>
</feature>
<dbReference type="GO" id="GO:0003676">
    <property type="term" value="F:nucleic acid binding"/>
    <property type="evidence" value="ECO:0007669"/>
    <property type="project" value="InterPro"/>
</dbReference>
<dbReference type="InterPro" id="IPR002156">
    <property type="entry name" value="RNaseH_domain"/>
</dbReference>
<proteinExistence type="predicted"/>
<dbReference type="AlphaFoldDB" id="A0A067TAC4"/>
<dbReference type="InterPro" id="IPR036397">
    <property type="entry name" value="RNaseH_sf"/>
</dbReference>
<dbReference type="PROSITE" id="PS50879">
    <property type="entry name" value="RNASE_H_1"/>
    <property type="match status" value="1"/>
</dbReference>
<name>A0A067TAC4_GALM3</name>
<feature type="region of interest" description="Disordered" evidence="1">
    <location>
        <begin position="1"/>
        <end position="66"/>
    </location>
</feature>
<accession>A0A067TAC4</accession>
<dbReference type="GO" id="GO:0004523">
    <property type="term" value="F:RNA-DNA hybrid ribonuclease activity"/>
    <property type="evidence" value="ECO:0007669"/>
    <property type="project" value="InterPro"/>
</dbReference>